<dbReference type="PANTHER" id="PTHR15561:SF0">
    <property type="entry name" value="DNA-DIRECTED RNA POLYMERASE III SUBUNIT RPC9"/>
    <property type="match status" value="1"/>
</dbReference>
<name>A0A5S6QR85_TRIMR</name>
<sequence>MPIFKLPADHVGTMCNLEVSRFVKEELEVAKWKGIGSSRSFCDLLHELVKYFELIQTTKQTEQGLSTVIEESAKLLLSKMEVLQIVNTKPRSQLDVQLIVEDCANRLTEEQANLDNHCLYCTSSFALLLIIRPSRIIKVRLVRTGSNFLANSILVQTFSQFNIA</sequence>
<evidence type="ECO:0000256" key="8">
    <source>
        <dbReference type="ARBA" id="ARBA00044007"/>
    </source>
</evidence>
<dbReference type="GO" id="GO:0000166">
    <property type="term" value="F:nucleotide binding"/>
    <property type="evidence" value="ECO:0007669"/>
    <property type="project" value="InterPro"/>
</dbReference>
<comment type="subcellular location">
    <subcellularLocation>
        <location evidence="1">Nucleus</location>
    </subcellularLocation>
</comment>
<dbReference type="WBParaSite" id="TMUE_2000009669.1">
    <property type="protein sequence ID" value="TMUE_2000009669.1"/>
    <property type="gene ID" value="WBGene00300680"/>
</dbReference>
<dbReference type="InterPro" id="IPR010997">
    <property type="entry name" value="HRDC-like_sf"/>
</dbReference>
<dbReference type="Proteomes" id="UP000046395">
    <property type="component" value="Unassembled WGS sequence"/>
</dbReference>
<proteinExistence type="inferred from homology"/>
<keyword evidence="10" id="KW-1185">Reference proteome</keyword>
<dbReference type="GO" id="GO:0006384">
    <property type="term" value="P:transcription initiation at RNA polymerase III promoter"/>
    <property type="evidence" value="ECO:0007669"/>
    <property type="project" value="InterPro"/>
</dbReference>
<dbReference type="PANTHER" id="PTHR15561">
    <property type="entry name" value="CALCITONIN GENE-RELATED PEPTIDE-RECEPTOR COMPONENT PROTEIN"/>
    <property type="match status" value="1"/>
</dbReference>
<keyword evidence="5" id="KW-0804">Transcription</keyword>
<dbReference type="InterPro" id="IPR038324">
    <property type="entry name" value="Rpb4/RPC9_sf"/>
</dbReference>
<dbReference type="Pfam" id="PF03874">
    <property type="entry name" value="RNA_pol_Rpb4"/>
    <property type="match status" value="1"/>
</dbReference>
<reference evidence="11" key="1">
    <citation type="submission" date="2019-12" db="UniProtKB">
        <authorList>
            <consortium name="WormBaseParasite"/>
        </authorList>
    </citation>
    <scope>IDENTIFICATION</scope>
</reference>
<evidence type="ECO:0000256" key="5">
    <source>
        <dbReference type="ARBA" id="ARBA00023163"/>
    </source>
</evidence>
<comment type="subunit">
    <text evidence="8">Component of the RNA polymerase III complex consisting of 17 subunits: a ten-subunit horseshoe-shaped catalytic core composed of POLR3A/RPC1, POLR3B/RPC2, POLR1C/RPAC1, POLR1D/RPAC2, POLR3K/RPC10, POLR2E/RPABC1, POLR2F/RPABC2, POLR2H/RPABC3, POLR2K/RPABC4 and POLR2L/RPABC5; a mobile stalk composed of two subunits POLR3H/RPC8 and CRCP/RPC9, protruding from the core and functioning primarily in transcription initiation; and additional subunits homologous to general transcription factors of the RNA polymerase II machinery, POLR3C/RPC3-POLR3F/RPC6-POLR3G/RPC7 heterotrimer required for transcription initiation and POLR3D/RPC4-POLR3E/RPC5 heterodimer involved in both transcription initiation and termination.</text>
</comment>
<dbReference type="Gene3D" id="1.20.1250.40">
    <property type="match status" value="1"/>
</dbReference>
<evidence type="ECO:0000256" key="3">
    <source>
        <dbReference type="ARBA" id="ARBA00016672"/>
    </source>
</evidence>
<evidence type="ECO:0000256" key="4">
    <source>
        <dbReference type="ARBA" id="ARBA00022478"/>
    </source>
</evidence>
<protein>
    <recommendedName>
        <fullName evidence="3">DNA-directed RNA polymerase III subunit RPC9</fullName>
    </recommendedName>
</protein>
<keyword evidence="4" id="KW-0240">DNA-directed RNA polymerase</keyword>
<evidence type="ECO:0000313" key="10">
    <source>
        <dbReference type="Proteomes" id="UP000046395"/>
    </source>
</evidence>
<accession>A0A5S6QR85</accession>
<evidence type="ECO:0000256" key="1">
    <source>
        <dbReference type="ARBA" id="ARBA00004123"/>
    </source>
</evidence>
<dbReference type="SUPFAM" id="SSF47819">
    <property type="entry name" value="HRDC-like"/>
    <property type="match status" value="1"/>
</dbReference>
<evidence type="ECO:0000256" key="7">
    <source>
        <dbReference type="ARBA" id="ARBA00043924"/>
    </source>
</evidence>
<dbReference type="GO" id="GO:0005666">
    <property type="term" value="C:RNA polymerase III complex"/>
    <property type="evidence" value="ECO:0007669"/>
    <property type="project" value="InterPro"/>
</dbReference>
<comment type="function">
    <text evidence="7">Accessory protein for the calcitonin gene-related peptide (CGRP) receptor. It modulates CGRP responsiveness in a variety of tissues.</text>
</comment>
<evidence type="ECO:0000313" key="11">
    <source>
        <dbReference type="WBParaSite" id="TMUE_2000009669.1"/>
    </source>
</evidence>
<comment type="similarity">
    <text evidence="2">Belongs to the eukaryotic RPC9 RNA polymerase subunit family.</text>
</comment>
<evidence type="ECO:0000256" key="6">
    <source>
        <dbReference type="ARBA" id="ARBA00023242"/>
    </source>
</evidence>
<keyword evidence="6" id="KW-0539">Nucleus</keyword>
<dbReference type="InterPro" id="IPR038846">
    <property type="entry name" value="RPC9"/>
</dbReference>
<organism evidence="10 11">
    <name type="scientific">Trichuris muris</name>
    <name type="common">Mouse whipworm</name>
    <dbReference type="NCBI Taxonomy" id="70415"/>
    <lineage>
        <taxon>Eukaryota</taxon>
        <taxon>Metazoa</taxon>
        <taxon>Ecdysozoa</taxon>
        <taxon>Nematoda</taxon>
        <taxon>Enoplea</taxon>
        <taxon>Dorylaimia</taxon>
        <taxon>Trichinellida</taxon>
        <taxon>Trichuridae</taxon>
        <taxon>Trichuris</taxon>
    </lineage>
</organism>
<evidence type="ECO:0000256" key="9">
    <source>
        <dbReference type="ARBA" id="ARBA00045808"/>
    </source>
</evidence>
<dbReference type="InterPro" id="IPR005574">
    <property type="entry name" value="Rpb4/RPC9"/>
</dbReference>
<dbReference type="AlphaFoldDB" id="A0A5S6QR85"/>
<comment type="function">
    <text evidence="9">DNA-dependent RNA polymerase catalyzes the transcription of DNA into RNA using the four ribonucleoside triphosphates as substrates. Specific peripheric component of RNA polymerase III (Pol III) which synthesizes small non-coding RNAs including 5S rRNA, snRNAs, tRNAs and miRNAs from at least 500 distinct genomic loci. With POLR3H/RPC8 forms a mobile stalk that protrudes from Pol III core and functions primarily in transcription initiation. Pol III plays a key role in sensing and limiting infection by intracellular bacteria and DNA viruses. Acts as nuclear and cytosolic DNA sensor involved in innate immune response. Can sense non-self dsDNA that serves as template for transcription into dsRNA. The non-self RNA polymerase III transcripts, such as Epstein-Barr virus-encoded RNAs (EBERs) induce type I interferon and NF-kappa-B through the RIG-I pathway.</text>
</comment>
<evidence type="ECO:0000256" key="2">
    <source>
        <dbReference type="ARBA" id="ARBA00006898"/>
    </source>
</evidence>